<evidence type="ECO:0000313" key="2">
    <source>
        <dbReference type="Proteomes" id="UP001148662"/>
    </source>
</evidence>
<proteinExistence type="predicted"/>
<dbReference type="EMBL" id="JANHOG010002794">
    <property type="protein sequence ID" value="KAJ3519901.1"/>
    <property type="molecule type" value="Genomic_DNA"/>
</dbReference>
<comment type="caution">
    <text evidence="1">The sequence shown here is derived from an EMBL/GenBank/DDBJ whole genome shotgun (WGS) entry which is preliminary data.</text>
</comment>
<organism evidence="1 2">
    <name type="scientific">Phlebia brevispora</name>
    <dbReference type="NCBI Taxonomy" id="194682"/>
    <lineage>
        <taxon>Eukaryota</taxon>
        <taxon>Fungi</taxon>
        <taxon>Dikarya</taxon>
        <taxon>Basidiomycota</taxon>
        <taxon>Agaricomycotina</taxon>
        <taxon>Agaricomycetes</taxon>
        <taxon>Polyporales</taxon>
        <taxon>Meruliaceae</taxon>
        <taxon>Phlebia</taxon>
    </lineage>
</organism>
<evidence type="ECO:0000313" key="1">
    <source>
        <dbReference type="EMBL" id="KAJ3519901.1"/>
    </source>
</evidence>
<reference evidence="1" key="1">
    <citation type="submission" date="2022-07" db="EMBL/GenBank/DDBJ databases">
        <title>Genome Sequence of Phlebia brevispora.</title>
        <authorList>
            <person name="Buettner E."/>
        </authorList>
    </citation>
    <scope>NUCLEOTIDE SEQUENCE</scope>
    <source>
        <strain evidence="1">MPL23</strain>
    </source>
</reference>
<accession>A0ACC1RI02</accession>
<protein>
    <submittedName>
        <fullName evidence="1">Uncharacterized protein</fullName>
    </submittedName>
</protein>
<name>A0ACC1RI02_9APHY</name>
<keyword evidence="2" id="KW-1185">Reference proteome</keyword>
<sequence length="102" mass="10913">MSASFTPSDVVDMSKERDWASSLGMMDWDTTRIVFTKRTLIEFLRYTGTTVDTNFQNISKLPRYATFGKISGDVPSAPAATSAAAADPGTNSLSCLAPDPAA</sequence>
<dbReference type="Proteomes" id="UP001148662">
    <property type="component" value="Unassembled WGS sequence"/>
</dbReference>
<gene>
    <name evidence="1" type="ORF">NM688_g9235</name>
</gene>